<evidence type="ECO:0000313" key="3">
    <source>
        <dbReference type="EMBL" id="KOY52222.1"/>
    </source>
</evidence>
<organism evidence="3 4">
    <name type="scientific">Polaribacter dokdonensis DSW-5</name>
    <dbReference type="NCBI Taxonomy" id="1300348"/>
    <lineage>
        <taxon>Bacteria</taxon>
        <taxon>Pseudomonadati</taxon>
        <taxon>Bacteroidota</taxon>
        <taxon>Flavobacteriia</taxon>
        <taxon>Flavobacteriales</taxon>
        <taxon>Flavobacteriaceae</taxon>
    </lineage>
</organism>
<dbReference type="PROSITE" id="PS50110">
    <property type="entry name" value="RESPONSE_REGULATORY"/>
    <property type="match status" value="1"/>
</dbReference>
<keyword evidence="1" id="KW-0597">Phosphoprotein</keyword>
<evidence type="ECO:0000259" key="2">
    <source>
        <dbReference type="PROSITE" id="PS50110"/>
    </source>
</evidence>
<feature type="domain" description="Response regulatory" evidence="2">
    <location>
        <begin position="1"/>
        <end position="113"/>
    </location>
</feature>
<sequence>METSTYKTKDYSVNLVKTGSEALASIDIEMPDIMVVDLYHKNIYGSLNSDNGIRIMGPLKRSNPKIKMIAVTAYNNNKRTVGTETVVFNLGADYFLSKPFDTSQLLEKVQEAKASIDL</sequence>
<name>A0A0M9CGS4_9FLAO</name>
<dbReference type="PATRIC" id="fig|1300348.6.peg.1781"/>
<gene>
    <name evidence="3" type="ORF">I602_1782</name>
</gene>
<dbReference type="STRING" id="1300348.I602_1782"/>
<dbReference type="EMBL" id="LGBR01000001">
    <property type="protein sequence ID" value="KOY52222.1"/>
    <property type="molecule type" value="Genomic_DNA"/>
</dbReference>
<reference evidence="3 4" key="1">
    <citation type="submission" date="2015-07" db="EMBL/GenBank/DDBJ databases">
        <title>Genome of Polaribacter dokdonenesis DSW-5, isolated from seawater off Dokdo in Korea.</title>
        <authorList>
            <person name="Yoon K."/>
            <person name="Song J.Y."/>
            <person name="Kim J.F."/>
        </authorList>
    </citation>
    <scope>NUCLEOTIDE SEQUENCE [LARGE SCALE GENOMIC DNA]</scope>
    <source>
        <strain evidence="3 4">DSW-5</strain>
    </source>
</reference>
<dbReference type="InterPro" id="IPR001789">
    <property type="entry name" value="Sig_transdc_resp-reg_receiver"/>
</dbReference>
<evidence type="ECO:0000313" key="4">
    <source>
        <dbReference type="Proteomes" id="UP000037716"/>
    </source>
</evidence>
<dbReference type="AlphaFoldDB" id="A0A0M9CGS4"/>
<dbReference type="InterPro" id="IPR011006">
    <property type="entry name" value="CheY-like_superfamily"/>
</dbReference>
<dbReference type="Gene3D" id="3.40.50.2300">
    <property type="match status" value="1"/>
</dbReference>
<dbReference type="Proteomes" id="UP000037716">
    <property type="component" value="Unassembled WGS sequence"/>
</dbReference>
<feature type="modified residue" description="4-aspartylphosphate" evidence="1">
    <location>
        <position position="37"/>
    </location>
</feature>
<dbReference type="SUPFAM" id="SSF52172">
    <property type="entry name" value="CheY-like"/>
    <property type="match status" value="1"/>
</dbReference>
<comment type="caution">
    <text evidence="3">The sequence shown here is derived from an EMBL/GenBank/DDBJ whole genome shotgun (WGS) entry which is preliminary data.</text>
</comment>
<proteinExistence type="predicted"/>
<dbReference type="RefSeq" id="WP_053974345.1">
    <property type="nucleotide sequence ID" value="NZ_FNUE01000002.1"/>
</dbReference>
<dbReference type="GO" id="GO:0000160">
    <property type="term" value="P:phosphorelay signal transduction system"/>
    <property type="evidence" value="ECO:0007669"/>
    <property type="project" value="InterPro"/>
</dbReference>
<accession>A0A0M9CGS4</accession>
<evidence type="ECO:0000256" key="1">
    <source>
        <dbReference type="PROSITE-ProRule" id="PRU00169"/>
    </source>
</evidence>
<dbReference type="OrthoDB" id="9789181at2"/>
<protein>
    <submittedName>
        <fullName evidence="3">Two-component system response regulator</fullName>
    </submittedName>
</protein>
<dbReference type="Pfam" id="PF00072">
    <property type="entry name" value="Response_reg"/>
    <property type="match status" value="1"/>
</dbReference>